<evidence type="ECO:0000259" key="16">
    <source>
        <dbReference type="PROSITE" id="PS51533"/>
    </source>
</evidence>
<evidence type="ECO:0000256" key="11">
    <source>
        <dbReference type="ARBA" id="ARBA00023204"/>
    </source>
</evidence>
<evidence type="ECO:0000256" key="1">
    <source>
        <dbReference type="ARBA" id="ARBA00004123"/>
    </source>
</evidence>
<dbReference type="Gene3D" id="3.30.40.10">
    <property type="entry name" value="Zinc/RING finger domain, C3HC4 (zinc finger)"/>
    <property type="match status" value="1"/>
</dbReference>
<sequence>MDADGLEEHCRWCGDGGELGGCDFCIHSFCSRCISHNFGAEEYRKITGDAEGSKVGQDGSGENAGAKWQCYLCDQEPLRPLQEAHTAVLTALQKVTQAAPGSRSHFSVKQREELEVAFLACSSLSGARRLELASKVGVTEKQLASWFSNRRSKAKKEREVSVS</sequence>
<keyword evidence="8" id="KW-0067">ATP-binding</keyword>
<reference evidence="17 18" key="1">
    <citation type="journal article" date="2015" name="Genome Biol. Evol.">
        <title>Comparative Genomics of a Bacterivorous Green Alga Reveals Evolutionary Causalities and Consequences of Phago-Mixotrophic Mode of Nutrition.</title>
        <authorList>
            <person name="Burns J.A."/>
            <person name="Paasch A."/>
            <person name="Narechania A."/>
            <person name="Kim E."/>
        </authorList>
    </citation>
    <scope>NUCLEOTIDE SEQUENCE [LARGE SCALE GENOMIC DNA]</scope>
    <source>
        <strain evidence="17 18">PLY_AMNH</strain>
    </source>
</reference>
<evidence type="ECO:0000256" key="6">
    <source>
        <dbReference type="ARBA" id="ARBA00022801"/>
    </source>
</evidence>
<evidence type="ECO:0000256" key="8">
    <source>
        <dbReference type="ARBA" id="ARBA00022840"/>
    </source>
</evidence>
<keyword evidence="4" id="KW-0227">DNA damage</keyword>
<keyword evidence="7" id="KW-0862">Zinc</keyword>
<dbReference type="GO" id="GO:0005721">
    <property type="term" value="C:pericentric heterochromatin"/>
    <property type="evidence" value="ECO:0007669"/>
    <property type="project" value="TreeGrafter"/>
</dbReference>
<evidence type="ECO:0000256" key="5">
    <source>
        <dbReference type="ARBA" id="ARBA00022771"/>
    </source>
</evidence>
<evidence type="ECO:0008006" key="19">
    <source>
        <dbReference type="Google" id="ProtNLM"/>
    </source>
</evidence>
<dbReference type="PROSITE" id="PS50071">
    <property type="entry name" value="HOMEOBOX_2"/>
    <property type="match status" value="1"/>
</dbReference>
<comment type="caution">
    <text evidence="17">The sequence shown here is derived from an EMBL/GenBank/DDBJ whole genome shotgun (WGS) entry which is preliminary data.</text>
</comment>
<dbReference type="InterPro" id="IPR017970">
    <property type="entry name" value="Homeobox_CS"/>
</dbReference>
<dbReference type="GO" id="GO:0031297">
    <property type="term" value="P:replication fork processing"/>
    <property type="evidence" value="ECO:0007669"/>
    <property type="project" value="TreeGrafter"/>
</dbReference>
<dbReference type="Gene3D" id="1.10.10.60">
    <property type="entry name" value="Homeodomain-like"/>
    <property type="match status" value="1"/>
</dbReference>
<dbReference type="Pfam" id="PF00046">
    <property type="entry name" value="Homeodomain"/>
    <property type="match status" value="1"/>
</dbReference>
<keyword evidence="3" id="KW-0547">Nucleotide-binding</keyword>
<evidence type="ECO:0000256" key="4">
    <source>
        <dbReference type="ARBA" id="ARBA00022763"/>
    </source>
</evidence>
<keyword evidence="2" id="KW-0479">Metal-binding</keyword>
<dbReference type="InterPro" id="IPR013083">
    <property type="entry name" value="Znf_RING/FYVE/PHD"/>
</dbReference>
<evidence type="ECO:0000256" key="3">
    <source>
        <dbReference type="ARBA" id="ARBA00022741"/>
    </source>
</evidence>
<feature type="domain" description="Homeobox" evidence="15">
    <location>
        <begin position="97"/>
        <end position="157"/>
    </location>
</feature>
<keyword evidence="12 13" id="KW-0539">Nucleus</keyword>
<dbReference type="InterPro" id="IPR025766">
    <property type="entry name" value="ADD"/>
</dbReference>
<feature type="domain" description="PHD-type" evidence="16">
    <location>
        <begin position="1"/>
        <end position="101"/>
    </location>
</feature>
<dbReference type="SMART" id="SM00389">
    <property type="entry name" value="HOX"/>
    <property type="match status" value="1"/>
</dbReference>
<protein>
    <recommendedName>
        <fullName evidence="19">Homeobox domain-containing protein</fullName>
    </recommendedName>
</protein>
<dbReference type="PANTHER" id="PTHR46357">
    <property type="entry name" value="TRANSCRIPTIONAL REGULATOR ATRX"/>
    <property type="match status" value="1"/>
</dbReference>
<evidence type="ECO:0000256" key="9">
    <source>
        <dbReference type="ARBA" id="ARBA00023125"/>
    </source>
</evidence>
<organism evidence="17 18">
    <name type="scientific">Cymbomonas tetramitiformis</name>
    <dbReference type="NCBI Taxonomy" id="36881"/>
    <lineage>
        <taxon>Eukaryota</taxon>
        <taxon>Viridiplantae</taxon>
        <taxon>Chlorophyta</taxon>
        <taxon>Pyramimonadophyceae</taxon>
        <taxon>Pyramimonadales</taxon>
        <taxon>Pyramimonadaceae</taxon>
        <taxon>Cymbomonas</taxon>
    </lineage>
</organism>
<dbReference type="CDD" id="cd00086">
    <property type="entry name" value="homeodomain"/>
    <property type="match status" value="1"/>
</dbReference>
<dbReference type="GO" id="GO:0031490">
    <property type="term" value="F:chromatin DNA binding"/>
    <property type="evidence" value="ECO:0007669"/>
    <property type="project" value="TreeGrafter"/>
</dbReference>
<dbReference type="InterPro" id="IPR000047">
    <property type="entry name" value="HTH_motif"/>
</dbReference>
<dbReference type="PANTHER" id="PTHR46357:SF1">
    <property type="entry name" value="TRANSCRIPTIONAL REGULATOR ATRX"/>
    <property type="match status" value="1"/>
</dbReference>
<keyword evidence="9 13" id="KW-0238">DNA-binding</keyword>
<evidence type="ECO:0000256" key="7">
    <source>
        <dbReference type="ARBA" id="ARBA00022833"/>
    </source>
</evidence>
<dbReference type="InterPro" id="IPR009057">
    <property type="entry name" value="Homeodomain-like_sf"/>
</dbReference>
<dbReference type="GO" id="GO:0005634">
    <property type="term" value="C:nucleus"/>
    <property type="evidence" value="ECO:0007669"/>
    <property type="project" value="UniProtKB-SubCell"/>
</dbReference>
<accession>A0AAE0LLD3</accession>
<dbReference type="GO" id="GO:0005524">
    <property type="term" value="F:ATP binding"/>
    <property type="evidence" value="ECO:0007669"/>
    <property type="project" value="UniProtKB-KW"/>
</dbReference>
<dbReference type="SUPFAM" id="SSF46689">
    <property type="entry name" value="Homeodomain-like"/>
    <property type="match status" value="1"/>
</dbReference>
<evidence type="ECO:0000259" key="15">
    <source>
        <dbReference type="PROSITE" id="PS50071"/>
    </source>
</evidence>
<dbReference type="PROSITE" id="PS51533">
    <property type="entry name" value="ADD"/>
    <property type="match status" value="1"/>
</dbReference>
<dbReference type="PRINTS" id="PR00031">
    <property type="entry name" value="HTHREPRESSR"/>
</dbReference>
<keyword evidence="11" id="KW-0234">DNA repair</keyword>
<dbReference type="PROSITE" id="PS00027">
    <property type="entry name" value="HOMEOBOX_1"/>
    <property type="match status" value="1"/>
</dbReference>
<evidence type="ECO:0000256" key="10">
    <source>
        <dbReference type="ARBA" id="ARBA00023155"/>
    </source>
</evidence>
<evidence type="ECO:0000313" key="18">
    <source>
        <dbReference type="Proteomes" id="UP001190700"/>
    </source>
</evidence>
<keyword evidence="18" id="KW-1185">Reference proteome</keyword>
<dbReference type="GO" id="GO:0006338">
    <property type="term" value="P:chromatin remodeling"/>
    <property type="evidence" value="ECO:0007669"/>
    <property type="project" value="TreeGrafter"/>
</dbReference>
<dbReference type="GO" id="GO:0006281">
    <property type="term" value="P:DNA repair"/>
    <property type="evidence" value="ECO:0007669"/>
    <property type="project" value="UniProtKB-KW"/>
</dbReference>
<dbReference type="GO" id="GO:0008270">
    <property type="term" value="F:zinc ion binding"/>
    <property type="evidence" value="ECO:0007669"/>
    <property type="project" value="UniProtKB-KW"/>
</dbReference>
<dbReference type="AlphaFoldDB" id="A0AAE0LLD3"/>
<evidence type="ECO:0000256" key="12">
    <source>
        <dbReference type="ARBA" id="ARBA00023242"/>
    </source>
</evidence>
<proteinExistence type="predicted"/>
<feature type="DNA-binding region" description="Homeobox" evidence="13">
    <location>
        <begin position="99"/>
        <end position="158"/>
    </location>
</feature>
<dbReference type="InterPro" id="IPR001356">
    <property type="entry name" value="HD"/>
</dbReference>
<evidence type="ECO:0000256" key="2">
    <source>
        <dbReference type="ARBA" id="ARBA00022723"/>
    </source>
</evidence>
<keyword evidence="10 13" id="KW-0371">Homeobox</keyword>
<keyword evidence="6" id="KW-0378">Hydrolase</keyword>
<dbReference type="GO" id="GO:0016787">
    <property type="term" value="F:hydrolase activity"/>
    <property type="evidence" value="ECO:0007669"/>
    <property type="project" value="UniProtKB-KW"/>
</dbReference>
<dbReference type="InterPro" id="IPR052131">
    <property type="entry name" value="ATRX_domain-containing"/>
</dbReference>
<gene>
    <name evidence="17" type="ORF">CYMTET_3438</name>
</gene>
<dbReference type="GO" id="GO:0000981">
    <property type="term" value="F:DNA-binding transcription factor activity, RNA polymerase II-specific"/>
    <property type="evidence" value="ECO:0007669"/>
    <property type="project" value="InterPro"/>
</dbReference>
<dbReference type="Proteomes" id="UP001190700">
    <property type="component" value="Unassembled WGS sequence"/>
</dbReference>
<evidence type="ECO:0000256" key="13">
    <source>
        <dbReference type="PROSITE-ProRule" id="PRU00108"/>
    </source>
</evidence>
<name>A0AAE0LLD3_9CHLO</name>
<dbReference type="EMBL" id="LGRX02000233">
    <property type="protein sequence ID" value="KAK3289115.1"/>
    <property type="molecule type" value="Genomic_DNA"/>
</dbReference>
<evidence type="ECO:0000256" key="14">
    <source>
        <dbReference type="RuleBase" id="RU000682"/>
    </source>
</evidence>
<comment type="subcellular location">
    <subcellularLocation>
        <location evidence="1 13 14">Nucleus</location>
    </subcellularLocation>
</comment>
<keyword evidence="5" id="KW-0863">Zinc-finger</keyword>
<evidence type="ECO:0000313" key="17">
    <source>
        <dbReference type="EMBL" id="KAK3289115.1"/>
    </source>
</evidence>